<protein>
    <submittedName>
        <fullName evidence="1">Uncharacterized protein</fullName>
    </submittedName>
</protein>
<keyword evidence="2" id="KW-1185">Reference proteome</keyword>
<dbReference type="Proteomes" id="UP000268857">
    <property type="component" value="Unassembled WGS sequence"/>
</dbReference>
<comment type="caution">
    <text evidence="1">The sequence shown here is derived from an EMBL/GenBank/DDBJ whole genome shotgun (WGS) entry which is preliminary data.</text>
</comment>
<organism evidence="1 2">
    <name type="scientific">Chlorogloeopsis fritschii PCC 6912</name>
    <dbReference type="NCBI Taxonomy" id="211165"/>
    <lineage>
        <taxon>Bacteria</taxon>
        <taxon>Bacillati</taxon>
        <taxon>Cyanobacteriota</taxon>
        <taxon>Cyanophyceae</taxon>
        <taxon>Nostocales</taxon>
        <taxon>Chlorogloeopsidaceae</taxon>
        <taxon>Chlorogloeopsis</taxon>
    </lineage>
</organism>
<accession>A0A3S0XM02</accession>
<dbReference type="RefSeq" id="WP_235082864.1">
    <property type="nucleotide sequence ID" value="NZ_AJLN01000035.1"/>
</dbReference>
<dbReference type="AlphaFoldDB" id="A0A3S0XM02"/>
<dbReference type="EMBL" id="RSCJ01000048">
    <property type="protein sequence ID" value="RUR72473.1"/>
    <property type="molecule type" value="Genomic_DNA"/>
</dbReference>
<proteinExistence type="predicted"/>
<name>A0A3S0XM02_CHLFR</name>
<gene>
    <name evidence="1" type="ORF">PCC6912_62840</name>
</gene>
<evidence type="ECO:0000313" key="2">
    <source>
        <dbReference type="Proteomes" id="UP000268857"/>
    </source>
</evidence>
<evidence type="ECO:0000313" key="1">
    <source>
        <dbReference type="EMBL" id="RUR72473.1"/>
    </source>
</evidence>
<sequence>MLTKSVILSHRSEWVEWHLTPRGWERGTEKCDNLAHLIKVEPPEDRVLTCRYHQNIAVNSIWLQTHISEIWKSANQEIVNKLLEKFGSCPQIL</sequence>
<reference evidence="1 2" key="1">
    <citation type="journal article" date="2019" name="Genome Biol. Evol.">
        <title>Day and night: Metabolic profiles and evolutionary relationships of six axenic non-marine cyanobacteria.</title>
        <authorList>
            <person name="Will S.E."/>
            <person name="Henke P."/>
            <person name="Boedeker C."/>
            <person name="Huang S."/>
            <person name="Brinkmann H."/>
            <person name="Rohde M."/>
            <person name="Jarek M."/>
            <person name="Friedl T."/>
            <person name="Seufert S."/>
            <person name="Schumacher M."/>
            <person name="Overmann J."/>
            <person name="Neumann-Schaal M."/>
            <person name="Petersen J."/>
        </authorList>
    </citation>
    <scope>NUCLEOTIDE SEQUENCE [LARGE SCALE GENOMIC DNA]</scope>
    <source>
        <strain evidence="1 2">PCC 6912</strain>
    </source>
</reference>